<reference evidence="2" key="1">
    <citation type="submission" date="2024-06" db="UniProtKB">
        <authorList>
            <consortium name="Ensembl"/>
        </authorList>
    </citation>
    <scope>IDENTIFICATION</scope>
</reference>
<protein>
    <submittedName>
        <fullName evidence="2">Uncharacterized protein</fullName>
    </submittedName>
</protein>
<dbReference type="AlphaFoldDB" id="M3XPN2"/>
<organism evidence="2">
    <name type="scientific">Mustela putorius furo</name>
    <name type="common">European domestic ferret</name>
    <name type="synonym">Mustela furo</name>
    <dbReference type="NCBI Taxonomy" id="9669"/>
    <lineage>
        <taxon>Eukaryota</taxon>
        <taxon>Metazoa</taxon>
        <taxon>Chordata</taxon>
        <taxon>Craniata</taxon>
        <taxon>Vertebrata</taxon>
        <taxon>Euteleostomi</taxon>
        <taxon>Mammalia</taxon>
        <taxon>Eutheria</taxon>
        <taxon>Laurasiatheria</taxon>
        <taxon>Carnivora</taxon>
        <taxon>Caniformia</taxon>
        <taxon>Musteloidea</taxon>
        <taxon>Mustelidae</taxon>
        <taxon>Mustelinae</taxon>
        <taxon>Mustela</taxon>
    </lineage>
</organism>
<feature type="compositionally biased region" description="Basic and acidic residues" evidence="1">
    <location>
        <begin position="1"/>
        <end position="11"/>
    </location>
</feature>
<evidence type="ECO:0000313" key="2">
    <source>
        <dbReference type="Ensembl" id="ENSMPUP00000001032.1"/>
    </source>
</evidence>
<dbReference type="EMBL" id="AEYP01049683">
    <property type="status" value="NOT_ANNOTATED_CDS"/>
    <property type="molecule type" value="Genomic_DNA"/>
</dbReference>
<feature type="compositionally biased region" description="Polar residues" evidence="1">
    <location>
        <begin position="161"/>
        <end position="176"/>
    </location>
</feature>
<evidence type="ECO:0000256" key="1">
    <source>
        <dbReference type="SAM" id="MobiDB-lite"/>
    </source>
</evidence>
<feature type="compositionally biased region" description="Basic and acidic residues" evidence="1">
    <location>
        <begin position="96"/>
        <end position="105"/>
    </location>
</feature>
<dbReference type="Ensembl" id="ENSMPUT00000001053.1">
    <property type="protein sequence ID" value="ENSMPUP00000001032.1"/>
    <property type="gene ID" value="ENSMPUG00000001040.1"/>
</dbReference>
<sequence>RGDDRTLKNKQDLLFPLKSTSQVPAEEERFPSRAIKGRAPGQYKYPRPPGGRGHAVLPSPRPPARRAEAQGRPSPLTRPPRPAQGHRRGRAARRGTRAERGKEQELDLPATGTGLMAKVSSPPRRAGRRETGVGGPDGKLRKAGPCSQPWPGRQGDDHPSDTSSEGQERPTATSLR</sequence>
<name>M3XPN2_MUSPF</name>
<accession>M3XPN2</accession>
<dbReference type="HOGENOM" id="CLU_1528639_0_0_1"/>
<proteinExistence type="predicted"/>
<dbReference type="InParanoid" id="M3XPN2"/>
<feature type="compositionally biased region" description="Basic residues" evidence="1">
    <location>
        <begin position="84"/>
        <end position="95"/>
    </location>
</feature>
<feature type="region of interest" description="Disordered" evidence="1">
    <location>
        <begin position="1"/>
        <end position="176"/>
    </location>
</feature>